<gene>
    <name evidence="2" type="ordered locus">BN4_10878</name>
</gene>
<evidence type="ECO:0000313" key="2">
    <source>
        <dbReference type="EMBL" id="CCH48115.1"/>
    </source>
</evidence>
<dbReference type="Pfam" id="PF02915">
    <property type="entry name" value="Rubrerythrin"/>
    <property type="match status" value="1"/>
</dbReference>
<name>M1WLM4_PSEP2</name>
<dbReference type="Gene3D" id="1.20.1260.10">
    <property type="match status" value="1"/>
</dbReference>
<dbReference type="GO" id="GO:0004792">
    <property type="term" value="F:thiosulfate-cyanide sulfurtransferase activity"/>
    <property type="evidence" value="ECO:0007669"/>
    <property type="project" value="InterPro"/>
</dbReference>
<dbReference type="PROSITE" id="PS50206">
    <property type="entry name" value="RHODANESE_3"/>
    <property type="match status" value="1"/>
</dbReference>
<dbReference type="RefSeq" id="WP_015414168.1">
    <property type="nucleotide sequence ID" value="NC_020409.1"/>
</dbReference>
<dbReference type="PROSITE" id="PS00380">
    <property type="entry name" value="RHODANESE_1"/>
    <property type="match status" value="1"/>
</dbReference>
<dbReference type="eggNOG" id="COG1633">
    <property type="taxonomic scope" value="Bacteria"/>
</dbReference>
<reference evidence="3" key="2">
    <citation type="journal article" date="2013" name="Stand. Genomic Sci.">
        <title>Complete genome sequence of Desulfocapsa sulfexigens, a marine deltaproteobacterium specialized in disproportionating inorganic sulfur compounds.</title>
        <authorList>
            <person name="Finster K.W."/>
            <person name="Kjeldsen K.U."/>
            <person name="Kube M."/>
            <person name="Reinhardt R."/>
            <person name="Mussmann M."/>
            <person name="Amann R."/>
            <person name="Schreiber L."/>
        </authorList>
    </citation>
    <scope>NUCLEOTIDE SEQUENCE [LARGE SCALE GENOMIC DNA]</scope>
    <source>
        <strain evidence="3">DSM 10523 / SB164P1</strain>
    </source>
</reference>
<evidence type="ECO:0000259" key="1">
    <source>
        <dbReference type="PROSITE" id="PS50206"/>
    </source>
</evidence>
<dbReference type="GO" id="GO:0046872">
    <property type="term" value="F:metal ion binding"/>
    <property type="evidence" value="ECO:0007669"/>
    <property type="project" value="InterPro"/>
</dbReference>
<dbReference type="InterPro" id="IPR003251">
    <property type="entry name" value="Rr_diiron-bd_dom"/>
</dbReference>
<sequence>MTQSIQMMNVDQAREFIERRKPEDFTLLDVRQAWEYEEFHLPGAILIPLTELADRLGEIDTFKPVLAYCASGGRSMAAATLLEGHGYKSLINMVGGAMAWNGQSAFGPMELGMVVFSGSESVGEIIGKAYAMENTLQGFYARQGEQAETPEQKDLFMTLAGFEDRHKKTLFTLYKKAVTLSLSQESFEKKIMKDVGGLGEGGVNLEEFVEEFGGAFDDEHGILQLASMIEAQAMDYYIRCARRAESEETKEALQLLAREEKAHLRLLGKQMDRLGTE</sequence>
<dbReference type="InterPro" id="IPR001307">
    <property type="entry name" value="Thiosulphate_STrfase_CS"/>
</dbReference>
<dbReference type="InterPro" id="IPR050229">
    <property type="entry name" value="GlpE_sulfurtransferase"/>
</dbReference>
<dbReference type="Proteomes" id="UP000011724">
    <property type="component" value="Chromosome"/>
</dbReference>
<accession>M1WLM4</accession>
<dbReference type="HOGENOM" id="CLU_084155_0_0_7"/>
<dbReference type="CDD" id="cd00158">
    <property type="entry name" value="RHOD"/>
    <property type="match status" value="1"/>
</dbReference>
<dbReference type="Gene3D" id="3.40.250.10">
    <property type="entry name" value="Rhodanese-like domain"/>
    <property type="match status" value="1"/>
</dbReference>
<dbReference type="eggNOG" id="COG0607">
    <property type="taxonomic scope" value="Bacteria"/>
</dbReference>
<evidence type="ECO:0000313" key="3">
    <source>
        <dbReference type="Proteomes" id="UP000011724"/>
    </source>
</evidence>
<protein>
    <submittedName>
        <fullName evidence="2">Rhodanese domain protein</fullName>
    </submittedName>
</protein>
<dbReference type="PATRIC" id="fig|879567.3.peg.905"/>
<organism evidence="2 3">
    <name type="scientific">Pseudodesulfovibrio piezophilus (strain DSM 21447 / JCM 15486 / C1TLV30)</name>
    <name type="common">Desulfovibrio piezophilus</name>
    <dbReference type="NCBI Taxonomy" id="1322246"/>
    <lineage>
        <taxon>Bacteria</taxon>
        <taxon>Pseudomonadati</taxon>
        <taxon>Thermodesulfobacteriota</taxon>
        <taxon>Desulfovibrionia</taxon>
        <taxon>Desulfovibrionales</taxon>
        <taxon>Desulfovibrionaceae</taxon>
    </lineage>
</organism>
<dbReference type="InterPro" id="IPR001763">
    <property type="entry name" value="Rhodanese-like_dom"/>
</dbReference>
<dbReference type="Pfam" id="PF00581">
    <property type="entry name" value="Rhodanese"/>
    <property type="match status" value="1"/>
</dbReference>
<proteinExistence type="predicted"/>
<dbReference type="EMBL" id="FO203427">
    <property type="protein sequence ID" value="CCH48115.1"/>
    <property type="molecule type" value="Genomic_DNA"/>
</dbReference>
<dbReference type="SUPFAM" id="SSF52821">
    <property type="entry name" value="Rhodanese/Cell cycle control phosphatase"/>
    <property type="match status" value="1"/>
</dbReference>
<dbReference type="SMART" id="SM00450">
    <property type="entry name" value="RHOD"/>
    <property type="match status" value="1"/>
</dbReference>
<dbReference type="BioCyc" id="DPIE1322246:BN4_RS04495-MONOMER"/>
<feature type="domain" description="Rhodanese" evidence="1">
    <location>
        <begin position="21"/>
        <end position="105"/>
    </location>
</feature>
<dbReference type="SUPFAM" id="SSF47240">
    <property type="entry name" value="Ferritin-like"/>
    <property type="match status" value="1"/>
</dbReference>
<reference evidence="2 3" key="1">
    <citation type="journal article" date="2013" name="PLoS ONE">
        <title>The first genomic and proteomic characterization of a deep-sea sulfate reducer: insights into the piezophilic lifestyle of Desulfovibrio piezophilus.</title>
        <authorList>
            <person name="Pradel N."/>
            <person name="Ji B."/>
            <person name="Gimenez G."/>
            <person name="Talla E."/>
            <person name="Lenoble P."/>
            <person name="Garel M."/>
            <person name="Tamburini C."/>
            <person name="Fourquet P."/>
            <person name="Lebrun R."/>
            <person name="Bertin P."/>
            <person name="Denis Y."/>
            <person name="Pophillat M."/>
            <person name="Barbe V."/>
            <person name="Ollivier B."/>
            <person name="Dolla A."/>
        </authorList>
    </citation>
    <scope>NUCLEOTIDE SEQUENCE [LARGE SCALE GENOMIC DNA]</scope>
    <source>
        <strain evidence="3">DSM 10523 / SB164P1</strain>
    </source>
</reference>
<dbReference type="InterPro" id="IPR009078">
    <property type="entry name" value="Ferritin-like_SF"/>
</dbReference>
<dbReference type="KEGG" id="dpi:BN4_10878"/>
<dbReference type="InterPro" id="IPR012347">
    <property type="entry name" value="Ferritin-like"/>
</dbReference>
<dbReference type="PANTHER" id="PTHR43031:SF1">
    <property type="entry name" value="PYRIDINE NUCLEOTIDE-DISULPHIDE OXIDOREDUCTASE"/>
    <property type="match status" value="1"/>
</dbReference>
<keyword evidence="3" id="KW-1185">Reference proteome</keyword>
<dbReference type="InterPro" id="IPR036873">
    <property type="entry name" value="Rhodanese-like_dom_sf"/>
</dbReference>
<dbReference type="OrthoDB" id="285281at2"/>
<dbReference type="AlphaFoldDB" id="M1WLM4"/>
<dbReference type="GO" id="GO:0016491">
    <property type="term" value="F:oxidoreductase activity"/>
    <property type="evidence" value="ECO:0007669"/>
    <property type="project" value="InterPro"/>
</dbReference>
<dbReference type="CDD" id="cd01045">
    <property type="entry name" value="Ferritin_like_AB"/>
    <property type="match status" value="1"/>
</dbReference>
<dbReference type="PANTHER" id="PTHR43031">
    <property type="entry name" value="FAD-DEPENDENT OXIDOREDUCTASE"/>
    <property type="match status" value="1"/>
</dbReference>
<dbReference type="STRING" id="1322246.BN4_10878"/>